<accession>K3WUK8</accession>
<organism evidence="1 2">
    <name type="scientific">Globisporangium ultimum (strain ATCC 200006 / CBS 805.95 / DAOM BR144)</name>
    <name type="common">Pythium ultimum</name>
    <dbReference type="NCBI Taxonomy" id="431595"/>
    <lineage>
        <taxon>Eukaryota</taxon>
        <taxon>Sar</taxon>
        <taxon>Stramenopiles</taxon>
        <taxon>Oomycota</taxon>
        <taxon>Peronosporomycetes</taxon>
        <taxon>Pythiales</taxon>
        <taxon>Pythiaceae</taxon>
        <taxon>Globisporangium</taxon>
    </lineage>
</organism>
<name>K3WUK8_GLOUD</name>
<dbReference type="eggNOG" id="ENOG502REKY">
    <property type="taxonomic scope" value="Eukaryota"/>
</dbReference>
<dbReference type="Proteomes" id="UP000019132">
    <property type="component" value="Unassembled WGS sequence"/>
</dbReference>
<dbReference type="HOGENOM" id="CLU_1997140_0_0_1"/>
<dbReference type="InParanoid" id="K3WUK8"/>
<reference evidence="2" key="1">
    <citation type="journal article" date="2010" name="Genome Biol.">
        <title>Genome sequence of the necrotrophic plant pathogen Pythium ultimum reveals original pathogenicity mechanisms and effector repertoire.</title>
        <authorList>
            <person name="Levesque C.A."/>
            <person name="Brouwer H."/>
            <person name="Cano L."/>
            <person name="Hamilton J.P."/>
            <person name="Holt C."/>
            <person name="Huitema E."/>
            <person name="Raffaele S."/>
            <person name="Robideau G.P."/>
            <person name="Thines M."/>
            <person name="Win J."/>
            <person name="Zerillo M.M."/>
            <person name="Beakes G.W."/>
            <person name="Boore J.L."/>
            <person name="Busam D."/>
            <person name="Dumas B."/>
            <person name="Ferriera S."/>
            <person name="Fuerstenberg S.I."/>
            <person name="Gachon C.M."/>
            <person name="Gaulin E."/>
            <person name="Govers F."/>
            <person name="Grenville-Briggs L."/>
            <person name="Horner N."/>
            <person name="Hostetler J."/>
            <person name="Jiang R.H."/>
            <person name="Johnson J."/>
            <person name="Krajaejun T."/>
            <person name="Lin H."/>
            <person name="Meijer H.J."/>
            <person name="Moore B."/>
            <person name="Morris P."/>
            <person name="Phuntmart V."/>
            <person name="Puiu D."/>
            <person name="Shetty J."/>
            <person name="Stajich J.E."/>
            <person name="Tripathy S."/>
            <person name="Wawra S."/>
            <person name="van West P."/>
            <person name="Whitty B.R."/>
            <person name="Coutinho P.M."/>
            <person name="Henrissat B."/>
            <person name="Martin F."/>
            <person name="Thomas P.D."/>
            <person name="Tyler B.M."/>
            <person name="De Vries R.P."/>
            <person name="Kamoun S."/>
            <person name="Yandell M."/>
            <person name="Tisserat N."/>
            <person name="Buell C.R."/>
        </authorList>
    </citation>
    <scope>NUCLEOTIDE SEQUENCE</scope>
    <source>
        <strain evidence="2">DAOM:BR144</strain>
    </source>
</reference>
<dbReference type="STRING" id="431595.K3WUK8"/>
<dbReference type="EnsemblProtists" id="PYU1_T008655">
    <property type="protein sequence ID" value="PYU1_T008655"/>
    <property type="gene ID" value="PYU1_G008638"/>
</dbReference>
<evidence type="ECO:0000313" key="2">
    <source>
        <dbReference type="Proteomes" id="UP000019132"/>
    </source>
</evidence>
<dbReference type="EMBL" id="GL376558">
    <property type="status" value="NOT_ANNOTATED_CDS"/>
    <property type="molecule type" value="Genomic_DNA"/>
</dbReference>
<keyword evidence="2" id="KW-1185">Reference proteome</keyword>
<dbReference type="VEuPathDB" id="FungiDB:PYU1_G008638"/>
<protein>
    <submittedName>
        <fullName evidence="1">Uncharacterized protein</fullName>
    </submittedName>
</protein>
<proteinExistence type="predicted"/>
<dbReference type="AlphaFoldDB" id="K3WUK8"/>
<reference evidence="1" key="3">
    <citation type="submission" date="2015-02" db="UniProtKB">
        <authorList>
            <consortium name="EnsemblProtists"/>
        </authorList>
    </citation>
    <scope>IDENTIFICATION</scope>
    <source>
        <strain evidence="1">DAOM BR144</strain>
    </source>
</reference>
<sequence>MNLKLLVTHRAVKKSIPESEVVAQGQREAAEVDATGVLDDGLAKAPEYPFEKLLTPDSYLSKKGAFVDHHRGCYTAAPLDMHSFCVPRIKFAGESNSPGDGYVSDSDDDEEIRLIEQKYRRLLSP</sequence>
<reference evidence="2" key="2">
    <citation type="submission" date="2010-04" db="EMBL/GenBank/DDBJ databases">
        <authorList>
            <person name="Buell R."/>
            <person name="Hamilton J."/>
            <person name="Hostetler J."/>
        </authorList>
    </citation>
    <scope>NUCLEOTIDE SEQUENCE [LARGE SCALE GENOMIC DNA]</scope>
    <source>
        <strain evidence="2">DAOM:BR144</strain>
    </source>
</reference>
<evidence type="ECO:0000313" key="1">
    <source>
        <dbReference type="EnsemblProtists" id="PYU1_T008655"/>
    </source>
</evidence>